<sequence length="228" mass="25057">MHRDGGVTSHRKSGWATLELALAGFLKPSHKRLDLPERFSRVLLSKRTFSHAAEAEMAVQMYADFFAAATRMAPALECAGRSWGVAQMRVLAELLPHCVRCRALDLSGNPLGAEGGALLVRALAKPTCGITRLDVRHTGLPAECVRALLEIRRLKSIALAPLNLYGARQALALEVLEGQMPHQPRLVLEPDASEQRALDVLDDELRGVQKALKARHAHQLGWVANRQF</sequence>
<protein>
    <submittedName>
        <fullName evidence="1">Uncharacterized protein</fullName>
    </submittedName>
</protein>
<dbReference type="Gene3D" id="3.80.10.10">
    <property type="entry name" value="Ribonuclease Inhibitor"/>
    <property type="match status" value="1"/>
</dbReference>
<evidence type="ECO:0000313" key="1">
    <source>
        <dbReference type="EMBL" id="KOO21677.1"/>
    </source>
</evidence>
<dbReference type="AlphaFoldDB" id="A0A0M0J5R6"/>
<dbReference type="SUPFAM" id="SSF52047">
    <property type="entry name" value="RNI-like"/>
    <property type="match status" value="1"/>
</dbReference>
<organism evidence="1 2">
    <name type="scientific">Chrysochromulina tobinii</name>
    <dbReference type="NCBI Taxonomy" id="1460289"/>
    <lineage>
        <taxon>Eukaryota</taxon>
        <taxon>Haptista</taxon>
        <taxon>Haptophyta</taxon>
        <taxon>Prymnesiophyceae</taxon>
        <taxon>Prymnesiales</taxon>
        <taxon>Chrysochromulinaceae</taxon>
        <taxon>Chrysochromulina</taxon>
    </lineage>
</organism>
<name>A0A0M0J5R6_9EUKA</name>
<dbReference type="InterPro" id="IPR032675">
    <property type="entry name" value="LRR_dom_sf"/>
</dbReference>
<dbReference type="EMBL" id="JWZX01003343">
    <property type="protein sequence ID" value="KOO21677.1"/>
    <property type="molecule type" value="Genomic_DNA"/>
</dbReference>
<accession>A0A0M0J5R6</accession>
<evidence type="ECO:0000313" key="2">
    <source>
        <dbReference type="Proteomes" id="UP000037460"/>
    </source>
</evidence>
<proteinExistence type="predicted"/>
<dbReference type="Proteomes" id="UP000037460">
    <property type="component" value="Unassembled WGS sequence"/>
</dbReference>
<comment type="caution">
    <text evidence="1">The sequence shown here is derived from an EMBL/GenBank/DDBJ whole genome shotgun (WGS) entry which is preliminary data.</text>
</comment>
<keyword evidence="2" id="KW-1185">Reference proteome</keyword>
<gene>
    <name evidence="1" type="ORF">Ctob_006638</name>
</gene>
<reference evidence="2" key="1">
    <citation type="journal article" date="2015" name="PLoS Genet.">
        <title>Genome Sequence and Transcriptome Analyses of Chrysochromulina tobin: Metabolic Tools for Enhanced Algal Fitness in the Prominent Order Prymnesiales (Haptophyceae).</title>
        <authorList>
            <person name="Hovde B.T."/>
            <person name="Deodato C.R."/>
            <person name="Hunsperger H.M."/>
            <person name="Ryken S.A."/>
            <person name="Yost W."/>
            <person name="Jha R.K."/>
            <person name="Patterson J."/>
            <person name="Monnat R.J. Jr."/>
            <person name="Barlow S.B."/>
            <person name="Starkenburg S.R."/>
            <person name="Cattolico R.A."/>
        </authorList>
    </citation>
    <scope>NUCLEOTIDE SEQUENCE</scope>
    <source>
        <strain evidence="2">CCMP291</strain>
    </source>
</reference>